<accession>A0A0N0U829</accession>
<dbReference type="GO" id="GO:0008720">
    <property type="term" value="F:D-lactate dehydrogenase (NAD+) activity"/>
    <property type="evidence" value="ECO:0007669"/>
    <property type="project" value="TreeGrafter"/>
</dbReference>
<dbReference type="EC" id="1.1.2.4" evidence="7"/>
<feature type="domain" description="FAD-binding PCMH-type" evidence="8">
    <location>
        <begin position="33"/>
        <end position="210"/>
    </location>
</feature>
<comment type="caution">
    <text evidence="9">The sequence shown here is derived from an EMBL/GenBank/DDBJ whole genome shotgun (WGS) entry which is preliminary data.</text>
</comment>
<keyword evidence="3" id="KW-0285">Flavoprotein</keyword>
<dbReference type="AlphaFoldDB" id="A0A0N0U829"/>
<dbReference type="InterPro" id="IPR016171">
    <property type="entry name" value="Vanillyl_alc_oxidase_C-sub2"/>
</dbReference>
<dbReference type="RefSeq" id="WP_053767546.1">
    <property type="nucleotide sequence ID" value="NZ_LHCI01000106.1"/>
</dbReference>
<dbReference type="Pfam" id="PF02913">
    <property type="entry name" value="FAD-oxidase_C"/>
    <property type="match status" value="1"/>
</dbReference>
<evidence type="ECO:0000313" key="10">
    <source>
        <dbReference type="Proteomes" id="UP000037685"/>
    </source>
</evidence>
<protein>
    <recommendedName>
        <fullName evidence="7">D-lactate dehydrogenase (cytochrome)</fullName>
        <ecNumber evidence="7">1.1.2.4</ecNumber>
    </recommendedName>
</protein>
<evidence type="ECO:0000256" key="7">
    <source>
        <dbReference type="ARBA" id="ARBA00038897"/>
    </source>
</evidence>
<name>A0A0N0U829_THEAQ</name>
<dbReference type="SUPFAM" id="SSF56176">
    <property type="entry name" value="FAD-binding/transporter-associated domain-like"/>
    <property type="match status" value="1"/>
</dbReference>
<keyword evidence="5" id="KW-0809">Transit peptide</keyword>
<dbReference type="Pfam" id="PF01565">
    <property type="entry name" value="FAD_binding_4"/>
    <property type="match status" value="1"/>
</dbReference>
<dbReference type="Proteomes" id="UP000037685">
    <property type="component" value="Unassembled WGS sequence"/>
</dbReference>
<dbReference type="FunFam" id="3.30.465.10:FF:000016">
    <property type="entry name" value="probable D-lactate dehydrogenase, mitochondrial"/>
    <property type="match status" value="1"/>
</dbReference>
<evidence type="ECO:0000259" key="8">
    <source>
        <dbReference type="PROSITE" id="PS51387"/>
    </source>
</evidence>
<dbReference type="PANTHER" id="PTHR11748">
    <property type="entry name" value="D-LACTATE DEHYDROGENASE"/>
    <property type="match status" value="1"/>
</dbReference>
<evidence type="ECO:0000256" key="3">
    <source>
        <dbReference type="ARBA" id="ARBA00022630"/>
    </source>
</evidence>
<evidence type="ECO:0000256" key="2">
    <source>
        <dbReference type="ARBA" id="ARBA00008000"/>
    </source>
</evidence>
<dbReference type="InterPro" id="IPR016164">
    <property type="entry name" value="FAD-linked_Oxase-like_C"/>
</dbReference>
<dbReference type="InterPro" id="IPR036318">
    <property type="entry name" value="FAD-bd_PCMH-like_sf"/>
</dbReference>
<dbReference type="FunFam" id="3.30.70.2740:FF:000001">
    <property type="entry name" value="D-lactate dehydrogenase mitochondrial"/>
    <property type="match status" value="1"/>
</dbReference>
<evidence type="ECO:0000256" key="1">
    <source>
        <dbReference type="ARBA" id="ARBA00001974"/>
    </source>
</evidence>
<dbReference type="FunFam" id="1.10.45.10:FF:000001">
    <property type="entry name" value="D-lactate dehydrogenase mitochondrial"/>
    <property type="match status" value="1"/>
</dbReference>
<dbReference type="Gene3D" id="1.10.45.10">
    <property type="entry name" value="Vanillyl-alcohol Oxidase, Chain A, domain 4"/>
    <property type="match status" value="1"/>
</dbReference>
<keyword evidence="4" id="KW-0274">FAD</keyword>
<dbReference type="PATRIC" id="fig|271.14.peg.1061"/>
<dbReference type="GO" id="GO:0004458">
    <property type="term" value="F:D-lactate dehydrogenase (cytochrome) activity"/>
    <property type="evidence" value="ECO:0007669"/>
    <property type="project" value="UniProtKB-EC"/>
</dbReference>
<dbReference type="InterPro" id="IPR016169">
    <property type="entry name" value="FAD-bd_PCMH_sub2"/>
</dbReference>
<reference evidence="9 10" key="1">
    <citation type="submission" date="2015-07" db="EMBL/GenBank/DDBJ databases">
        <authorList>
            <person name="Noorani M."/>
        </authorList>
    </citation>
    <scope>NUCLEOTIDE SEQUENCE [LARGE SCALE GENOMIC DNA]</scope>
    <source>
        <strain evidence="10">ATCC 25104 / DSM 625 / JCM 10724 / NBRC 103206 / NCIMB 11243 / YT-1</strain>
    </source>
</reference>
<evidence type="ECO:0000313" key="9">
    <source>
        <dbReference type="EMBL" id="KOX89803.1"/>
    </source>
</evidence>
<dbReference type="InterPro" id="IPR016166">
    <property type="entry name" value="FAD-bd_PCMH"/>
</dbReference>
<dbReference type="GO" id="GO:1903457">
    <property type="term" value="P:lactate catabolic process"/>
    <property type="evidence" value="ECO:0007669"/>
    <property type="project" value="TreeGrafter"/>
</dbReference>
<comment type="similarity">
    <text evidence="2">Belongs to the FAD-binding oxidoreductase/transferase type 4 family.</text>
</comment>
<gene>
    <name evidence="9" type="ORF">BVI061214_00985</name>
</gene>
<evidence type="ECO:0000256" key="5">
    <source>
        <dbReference type="ARBA" id="ARBA00022946"/>
    </source>
</evidence>
<evidence type="ECO:0000256" key="6">
    <source>
        <dbReference type="ARBA" id="ARBA00023002"/>
    </source>
</evidence>
<dbReference type="PANTHER" id="PTHR11748:SF111">
    <property type="entry name" value="D-LACTATE DEHYDROGENASE, MITOCHONDRIAL-RELATED"/>
    <property type="match status" value="1"/>
</dbReference>
<dbReference type="EMBL" id="LHCI01000106">
    <property type="protein sequence ID" value="KOX89803.1"/>
    <property type="molecule type" value="Genomic_DNA"/>
</dbReference>
<evidence type="ECO:0000256" key="4">
    <source>
        <dbReference type="ARBA" id="ARBA00022827"/>
    </source>
</evidence>
<comment type="cofactor">
    <cofactor evidence="1">
        <name>FAD</name>
        <dbReference type="ChEBI" id="CHEBI:57692"/>
    </cofactor>
</comment>
<proteinExistence type="inferred from homology"/>
<dbReference type="GO" id="GO:0071949">
    <property type="term" value="F:FAD binding"/>
    <property type="evidence" value="ECO:0007669"/>
    <property type="project" value="InterPro"/>
</dbReference>
<dbReference type="InterPro" id="IPR004113">
    <property type="entry name" value="FAD-bd_oxidored_4_C"/>
</dbReference>
<organism evidence="9 10">
    <name type="scientific">Thermus aquaticus</name>
    <dbReference type="NCBI Taxonomy" id="271"/>
    <lineage>
        <taxon>Bacteria</taxon>
        <taxon>Thermotogati</taxon>
        <taxon>Deinococcota</taxon>
        <taxon>Deinococci</taxon>
        <taxon>Thermales</taxon>
        <taxon>Thermaceae</taxon>
        <taxon>Thermus</taxon>
    </lineage>
</organism>
<dbReference type="Gene3D" id="3.30.465.10">
    <property type="match status" value="1"/>
</dbReference>
<dbReference type="InterPro" id="IPR006094">
    <property type="entry name" value="Oxid_FAD_bind_N"/>
</dbReference>
<dbReference type="Gene3D" id="3.30.70.2740">
    <property type="match status" value="1"/>
</dbReference>
<sequence length="458" mass="50229">MEKLEALKRLFPGKVDLSESERLRHGKDEGYPLARPVLAVVHPESVEDVQKALHWAREWGVAVIPFGAGTSLEGHLYPTREAISLDLSRMNRLLEVRAEDFLCVVEPGLTRKALNEALKGTGLFFPVDPGADASLGGMAATNASGTTTVRYGGMRQNVLALQVVLAGGEVLELGRPVRKTSSGYDLKDLFIGSEGTLGIITRLTLRLHPLPEHVHTLRVFFPGVEEAVEASYRVMTTGLPVARLELLDELAMRALNRYLGAGFPERPALFLEFHASTEEALEAESTLALELMREAGALSVEAAKTEEERKRQWEARHQAYWALVHLYPGHHFVITDVAVPLSRLAEMVRYAQGLMAEMGLAGNILGHVGDGNFHTLVPVLPEAYPKAEAYAERLVERALELGGTCTAEHGVGLRKKKFLPKEHGNALEWMRKIKALLDPEGLLNPGKVLDISPSPGYS</sequence>
<keyword evidence="6 9" id="KW-0560">Oxidoreductase</keyword>
<dbReference type="SUPFAM" id="SSF55103">
    <property type="entry name" value="FAD-linked oxidases, C-terminal domain"/>
    <property type="match status" value="1"/>
</dbReference>
<dbReference type="PROSITE" id="PS51387">
    <property type="entry name" value="FAD_PCMH"/>
    <property type="match status" value="1"/>
</dbReference>